<dbReference type="Proteomes" id="UP000013523">
    <property type="component" value="Chromosome"/>
</dbReference>
<dbReference type="EMBL" id="CP003261">
    <property type="protein sequence ID" value="AGK97896.1"/>
    <property type="molecule type" value="Genomic_DNA"/>
</dbReference>
<gene>
    <name evidence="2" type="ORF">Clopa_3069</name>
</gene>
<dbReference type="GO" id="GO:0016811">
    <property type="term" value="F:hydrolase activity, acting on carbon-nitrogen (but not peptide) bonds, in linear amides"/>
    <property type="evidence" value="ECO:0007669"/>
    <property type="project" value="TreeGrafter"/>
</dbReference>
<dbReference type="PANTHER" id="PTHR12993">
    <property type="entry name" value="N-ACETYLGLUCOSAMINYL-PHOSPHATIDYLINOSITOL DE-N-ACETYLASE-RELATED"/>
    <property type="match status" value="1"/>
</dbReference>
<organism evidence="2 3">
    <name type="scientific">Clostridium pasteurianum BC1</name>
    <dbReference type="NCBI Taxonomy" id="86416"/>
    <lineage>
        <taxon>Bacteria</taxon>
        <taxon>Bacillati</taxon>
        <taxon>Bacillota</taxon>
        <taxon>Clostridia</taxon>
        <taxon>Eubacteriales</taxon>
        <taxon>Clostridiaceae</taxon>
        <taxon>Clostridium</taxon>
    </lineage>
</organism>
<dbReference type="PATRIC" id="fig|86416.3.peg.3058"/>
<sequence>MKKFLNVKQTIESDVSKVMIFSPHEDDETIACAGVIRRCINNGNTTKLVMITTGDYGNPKIRIQKTINSMALLGLSKDNIVYLGYGDHDVLGPAYLSKDNPQKIFLGTYGSQTYGFPEIGIVDYHYSKYGIHAEYNRENIFNDILDVIESNLPEDIYMPSPMENHPDHSVTGIFVISAILELKKRLDYSPIIHEYMVYKEGLPQNNLNALQSVLNIESHMDRTSPYSWCSRESIPVPDEMYASIESGNNLKSKAFDVYEDDAAYFRRFIKSDEVFWKKQMSNLAYNATVAASSQNTDTGQYCTNVIDGIILGYPYENSLFTFYDKEWATLGEKSGAWIQLSWPTLIEANRIILYDRPNFDDHIIRGILTFSDGSEISVGPLPNNGSEYIVDFKAKTFNWVKLTVDRAEGYNIGISEFEVYYLNY</sequence>
<dbReference type="STRING" id="86416.Clopa_3069"/>
<dbReference type="Gene3D" id="3.40.50.10320">
    <property type="entry name" value="LmbE-like"/>
    <property type="match status" value="1"/>
</dbReference>
<protein>
    <submittedName>
        <fullName evidence="2">Putative LmbE-like protein</fullName>
    </submittedName>
</protein>
<dbReference type="SUPFAM" id="SSF102588">
    <property type="entry name" value="LmbE-like"/>
    <property type="match status" value="1"/>
</dbReference>
<feature type="domain" description="DUF7402" evidence="1">
    <location>
        <begin position="282"/>
        <end position="420"/>
    </location>
</feature>
<dbReference type="OrthoDB" id="9815144at2"/>
<evidence type="ECO:0000313" key="2">
    <source>
        <dbReference type="EMBL" id="AGK97896.1"/>
    </source>
</evidence>
<dbReference type="InterPro" id="IPR003737">
    <property type="entry name" value="GlcNAc_PI_deacetylase-related"/>
</dbReference>
<dbReference type="AlphaFoldDB" id="R4K876"/>
<evidence type="ECO:0000259" key="1">
    <source>
        <dbReference type="Pfam" id="PF24135"/>
    </source>
</evidence>
<dbReference type="HOGENOM" id="CLU_646736_0_0_9"/>
<proteinExistence type="predicted"/>
<name>R4K876_CLOPA</name>
<dbReference type="InterPro" id="IPR008979">
    <property type="entry name" value="Galactose-bd-like_sf"/>
</dbReference>
<dbReference type="KEGG" id="cpas:Clopa_3069"/>
<accession>R4K876</accession>
<dbReference type="Gene3D" id="2.60.120.260">
    <property type="entry name" value="Galactose-binding domain-like"/>
    <property type="match status" value="1"/>
</dbReference>
<reference evidence="2 3" key="1">
    <citation type="submission" date="2012-01" db="EMBL/GenBank/DDBJ databases">
        <title>Complete sequence of chromosome of Clostridium pasteurianum BC1.</title>
        <authorList>
            <consortium name="US DOE Joint Genome Institute"/>
            <person name="Lucas S."/>
            <person name="Han J."/>
            <person name="Lapidus A."/>
            <person name="Cheng J.-F."/>
            <person name="Goodwin L."/>
            <person name="Pitluck S."/>
            <person name="Peters L."/>
            <person name="Mikhailova N."/>
            <person name="Teshima H."/>
            <person name="Detter J.C."/>
            <person name="Han C."/>
            <person name="Tapia R."/>
            <person name="Land M."/>
            <person name="Hauser L."/>
            <person name="Kyrpides N."/>
            <person name="Ivanova N."/>
            <person name="Pagani I."/>
            <person name="Dunn J."/>
            <person name="Taghavi S."/>
            <person name="Francis A."/>
            <person name="van der Lelie D."/>
            <person name="Woyke T."/>
        </authorList>
    </citation>
    <scope>NUCLEOTIDE SEQUENCE [LARGE SCALE GENOMIC DNA]</scope>
    <source>
        <strain evidence="2 3">BC1</strain>
    </source>
</reference>
<dbReference type="eggNOG" id="COG2120">
    <property type="taxonomic scope" value="Bacteria"/>
</dbReference>
<dbReference type="Pfam" id="PF02585">
    <property type="entry name" value="PIG-L"/>
    <property type="match status" value="1"/>
</dbReference>
<evidence type="ECO:0000313" key="3">
    <source>
        <dbReference type="Proteomes" id="UP000013523"/>
    </source>
</evidence>
<dbReference type="PANTHER" id="PTHR12993:SF11">
    <property type="entry name" value="N-ACETYLGLUCOSAMINYL-PHOSPHATIDYLINOSITOL DE-N-ACETYLASE"/>
    <property type="match status" value="1"/>
</dbReference>
<dbReference type="RefSeq" id="WP_015616188.1">
    <property type="nucleotide sequence ID" value="NC_021182.1"/>
</dbReference>
<dbReference type="InterPro" id="IPR024078">
    <property type="entry name" value="LmbE-like_dom_sf"/>
</dbReference>
<keyword evidence="3" id="KW-1185">Reference proteome</keyword>
<dbReference type="Pfam" id="PF24135">
    <property type="entry name" value="DUF7402"/>
    <property type="match status" value="1"/>
</dbReference>
<dbReference type="SUPFAM" id="SSF49785">
    <property type="entry name" value="Galactose-binding domain-like"/>
    <property type="match status" value="1"/>
</dbReference>
<dbReference type="InterPro" id="IPR055826">
    <property type="entry name" value="DUF7402"/>
</dbReference>